<keyword evidence="1" id="KW-1133">Transmembrane helix</keyword>
<reference evidence="2 3" key="1">
    <citation type="submission" date="2020-08" db="EMBL/GenBank/DDBJ databases">
        <title>Plant Genome Project.</title>
        <authorList>
            <person name="Zhang R.-G."/>
        </authorList>
    </citation>
    <scope>NUCLEOTIDE SEQUENCE [LARGE SCALE GENOMIC DNA]</scope>
    <source>
        <strain evidence="2">WSP0</strain>
        <tissue evidence="2">Leaf</tissue>
    </source>
</reference>
<gene>
    <name evidence="2" type="ORF">RHGRI_018709</name>
</gene>
<dbReference type="GO" id="GO:0006629">
    <property type="term" value="P:lipid metabolic process"/>
    <property type="evidence" value="ECO:0007669"/>
    <property type="project" value="InterPro"/>
</dbReference>
<organism evidence="2 3">
    <name type="scientific">Rhododendron griersonianum</name>
    <dbReference type="NCBI Taxonomy" id="479676"/>
    <lineage>
        <taxon>Eukaryota</taxon>
        <taxon>Viridiplantae</taxon>
        <taxon>Streptophyta</taxon>
        <taxon>Embryophyta</taxon>
        <taxon>Tracheophyta</taxon>
        <taxon>Spermatophyta</taxon>
        <taxon>Magnoliopsida</taxon>
        <taxon>eudicotyledons</taxon>
        <taxon>Gunneridae</taxon>
        <taxon>Pentapetalae</taxon>
        <taxon>asterids</taxon>
        <taxon>Ericales</taxon>
        <taxon>Ericaceae</taxon>
        <taxon>Ericoideae</taxon>
        <taxon>Rhodoreae</taxon>
        <taxon>Rhododendron</taxon>
    </lineage>
</organism>
<feature type="transmembrane region" description="Helical" evidence="1">
    <location>
        <begin position="12"/>
        <end position="30"/>
    </location>
</feature>
<dbReference type="Proteomes" id="UP000823749">
    <property type="component" value="Chromosome 6"/>
</dbReference>
<evidence type="ECO:0000313" key="2">
    <source>
        <dbReference type="EMBL" id="KAG5546623.1"/>
    </source>
</evidence>
<keyword evidence="1" id="KW-0472">Membrane</keyword>
<keyword evidence="3" id="KW-1185">Reference proteome</keyword>
<proteinExistence type="predicted"/>
<comment type="caution">
    <text evidence="2">The sequence shown here is derived from an EMBL/GenBank/DDBJ whole genome shotgun (WGS) entry which is preliminary data.</text>
</comment>
<evidence type="ECO:0000313" key="3">
    <source>
        <dbReference type="Proteomes" id="UP000823749"/>
    </source>
</evidence>
<feature type="transmembrane region" description="Helical" evidence="1">
    <location>
        <begin position="121"/>
        <end position="139"/>
    </location>
</feature>
<feature type="transmembrane region" description="Helical" evidence="1">
    <location>
        <begin position="42"/>
        <end position="70"/>
    </location>
</feature>
<keyword evidence="1" id="KW-0812">Transmembrane</keyword>
<dbReference type="PANTHER" id="PTHR31595:SF57">
    <property type="entry name" value="OS04G0481900 PROTEIN"/>
    <property type="match status" value="1"/>
</dbReference>
<dbReference type="GO" id="GO:0008374">
    <property type="term" value="F:O-acyltransferase activity"/>
    <property type="evidence" value="ECO:0007669"/>
    <property type="project" value="InterPro"/>
</dbReference>
<feature type="transmembrane region" description="Helical" evidence="1">
    <location>
        <begin position="151"/>
        <end position="171"/>
    </location>
</feature>
<dbReference type="InterPro" id="IPR044851">
    <property type="entry name" value="Wax_synthase"/>
</dbReference>
<dbReference type="EMBL" id="JACTNZ010000006">
    <property type="protein sequence ID" value="KAG5546623.1"/>
    <property type="molecule type" value="Genomic_DNA"/>
</dbReference>
<accession>A0AAV6K2G1</accession>
<protein>
    <submittedName>
        <fullName evidence="2">Uncharacterized protein</fullName>
    </submittedName>
</protein>
<evidence type="ECO:0000256" key="1">
    <source>
        <dbReference type="SAM" id="Phobius"/>
    </source>
</evidence>
<dbReference type="AlphaFoldDB" id="A0AAV6K2G1"/>
<dbReference type="PANTHER" id="PTHR31595">
    <property type="entry name" value="LONG-CHAIN-ALCOHOL O-FATTY-ACYLTRANSFERASE 3-RELATED"/>
    <property type="match status" value="1"/>
</dbReference>
<name>A0AAV6K2G1_9ERIC</name>
<sequence length="206" mass="22786">MEEEIKNLIKIWLSITASLCYCYFIPSGIPKGKYRLLSLLPILSLFTILPLHLTCVFPTAAVATGITWLANFKLLLFSFDLGPLSSNPPKSLPFFIAFACLPTRITNQNHKSQIPTKPRNLALSLAIEIVILSLLMGVLHDYRERLIQHGIVLVLLYCVVVFLLVDILFAFSNVGVVLGLEIEPPSDEPYLATSLQDFWGGGGTSP</sequence>